<keyword evidence="3" id="KW-1185">Reference proteome</keyword>
<gene>
    <name evidence="2" type="ORF">P2L57_24725</name>
</gene>
<dbReference type="InterPro" id="IPR045794">
    <property type="entry name" value="Trypco1"/>
</dbReference>
<dbReference type="EMBL" id="JARHTQ010000018">
    <property type="protein sequence ID" value="MDF2258808.1"/>
    <property type="molecule type" value="Genomic_DNA"/>
</dbReference>
<dbReference type="Proteomes" id="UP001220022">
    <property type="component" value="Unassembled WGS sequence"/>
</dbReference>
<proteinExistence type="predicted"/>
<comment type="caution">
    <text evidence="2">The sequence shown here is derived from an EMBL/GenBank/DDBJ whole genome shotgun (WGS) entry which is preliminary data.</text>
</comment>
<evidence type="ECO:0000313" key="2">
    <source>
        <dbReference type="EMBL" id="MDF2258808.1"/>
    </source>
</evidence>
<evidence type="ECO:0000259" key="1">
    <source>
        <dbReference type="Pfam" id="PF19493"/>
    </source>
</evidence>
<dbReference type="NCBIfam" id="NF041216">
    <property type="entry name" value="CU044_2847_fam"/>
    <property type="match status" value="1"/>
</dbReference>
<dbReference type="Pfam" id="PF19493">
    <property type="entry name" value="Trypco1"/>
    <property type="match status" value="1"/>
</dbReference>
<reference evidence="2 3" key="1">
    <citation type="submission" date="2023-03" db="EMBL/GenBank/DDBJ databases">
        <title>Draft genome sequence of type strain Streptomyces ferralitis JCM 14344.</title>
        <authorList>
            <person name="Klaysubun C."/>
            <person name="Duangmal K."/>
        </authorList>
    </citation>
    <scope>NUCLEOTIDE SEQUENCE [LARGE SCALE GENOMIC DNA]</scope>
    <source>
        <strain evidence="2 3">JCM 14344</strain>
    </source>
</reference>
<sequence length="119" mass="12135">MTVVEFAAGQDGRVYVEVPDAARDNGDRGLVRAGAGDRIARAAADTWQGALAGVRSAAEGALAQLRAIDPPPEEVEVTFEVAVDGKFGATLVSAGTNAHLHVKVVWRNAAGAPGSDTGV</sequence>
<name>A0ABT5Z4Y1_9ACTN</name>
<feature type="domain" description="Trypsin-co-occurring" evidence="1">
    <location>
        <begin position="11"/>
        <end position="107"/>
    </location>
</feature>
<evidence type="ECO:0000313" key="3">
    <source>
        <dbReference type="Proteomes" id="UP001220022"/>
    </source>
</evidence>
<protein>
    <submittedName>
        <fullName evidence="2">CU044_2847 family protein</fullName>
    </submittedName>
</protein>
<dbReference type="RefSeq" id="WP_275818213.1">
    <property type="nucleotide sequence ID" value="NZ_BAAANM010000014.1"/>
</dbReference>
<accession>A0ABT5Z4Y1</accession>
<organism evidence="2 3">
    <name type="scientific">Streptantibioticus ferralitis</name>
    <dbReference type="NCBI Taxonomy" id="236510"/>
    <lineage>
        <taxon>Bacteria</taxon>
        <taxon>Bacillati</taxon>
        <taxon>Actinomycetota</taxon>
        <taxon>Actinomycetes</taxon>
        <taxon>Kitasatosporales</taxon>
        <taxon>Streptomycetaceae</taxon>
        <taxon>Streptantibioticus</taxon>
    </lineage>
</organism>